<sequence length="214" mass="24000">MNGNGGSADDAWATSARHTPPGGGRGRSPPRRSRSRSPRRNGGGGEREGGGGNNPGNNLHVSGLSSKVDTKDLEAAFSKLGRVQKASVMYDPHSRESRGFGFVTMETAEEAEAAIAALNATEFFGKTLNVEKARRGRARTPTPGRYYGPPKRDNYERPYDPRPYDSRYSRGHDDDRRGGGRYREERGPRDYDRGGRDYDRGYRDYDRRYDDRRY</sequence>
<protein>
    <submittedName>
        <fullName evidence="4">RNA-binding domain-containing protein</fullName>
    </submittedName>
</protein>
<dbReference type="OrthoDB" id="6159137at2759"/>
<gene>
    <name evidence="4" type="ORF">SISNIDRAFT_454536</name>
</gene>
<evidence type="ECO:0000313" key="5">
    <source>
        <dbReference type="Proteomes" id="UP000076722"/>
    </source>
</evidence>
<dbReference type="PANTHER" id="PTHR48034">
    <property type="entry name" value="TRANSFORMER-2 SEX-DETERMINING PROTEIN-RELATED"/>
    <property type="match status" value="1"/>
</dbReference>
<dbReference type="InterPro" id="IPR035979">
    <property type="entry name" value="RBD_domain_sf"/>
</dbReference>
<dbReference type="Gene3D" id="3.30.70.330">
    <property type="match status" value="1"/>
</dbReference>
<dbReference type="AlphaFoldDB" id="A0A164UMC4"/>
<accession>A0A164UMC4</accession>
<evidence type="ECO:0000256" key="2">
    <source>
        <dbReference type="SAM" id="MobiDB-lite"/>
    </source>
</evidence>
<dbReference type="SMART" id="SM00360">
    <property type="entry name" value="RRM"/>
    <property type="match status" value="1"/>
</dbReference>
<feature type="region of interest" description="Disordered" evidence="2">
    <location>
        <begin position="129"/>
        <end position="214"/>
    </location>
</feature>
<feature type="compositionally biased region" description="Basic residues" evidence="2">
    <location>
        <begin position="28"/>
        <end position="39"/>
    </location>
</feature>
<dbReference type="SUPFAM" id="SSF54928">
    <property type="entry name" value="RNA-binding domain, RBD"/>
    <property type="match status" value="1"/>
</dbReference>
<keyword evidence="1" id="KW-0694">RNA-binding</keyword>
<dbReference type="STRING" id="1314777.A0A164UMC4"/>
<reference evidence="4 5" key="1">
    <citation type="journal article" date="2016" name="Mol. Biol. Evol.">
        <title>Comparative Genomics of Early-Diverging Mushroom-Forming Fungi Provides Insights into the Origins of Lignocellulose Decay Capabilities.</title>
        <authorList>
            <person name="Nagy L.G."/>
            <person name="Riley R."/>
            <person name="Tritt A."/>
            <person name="Adam C."/>
            <person name="Daum C."/>
            <person name="Floudas D."/>
            <person name="Sun H."/>
            <person name="Yadav J.S."/>
            <person name="Pangilinan J."/>
            <person name="Larsson K.H."/>
            <person name="Matsuura K."/>
            <person name="Barry K."/>
            <person name="Labutti K."/>
            <person name="Kuo R."/>
            <person name="Ohm R.A."/>
            <person name="Bhattacharya S.S."/>
            <person name="Shirouzu T."/>
            <person name="Yoshinaga Y."/>
            <person name="Martin F.M."/>
            <person name="Grigoriev I.V."/>
            <person name="Hibbett D.S."/>
        </authorList>
    </citation>
    <scope>NUCLEOTIDE SEQUENCE [LARGE SCALE GENOMIC DNA]</scope>
    <source>
        <strain evidence="4 5">HHB9708</strain>
    </source>
</reference>
<organism evidence="4 5">
    <name type="scientific">Sistotremastrum niveocremeum HHB9708</name>
    <dbReference type="NCBI Taxonomy" id="1314777"/>
    <lineage>
        <taxon>Eukaryota</taxon>
        <taxon>Fungi</taxon>
        <taxon>Dikarya</taxon>
        <taxon>Basidiomycota</taxon>
        <taxon>Agaricomycotina</taxon>
        <taxon>Agaricomycetes</taxon>
        <taxon>Sistotremastrales</taxon>
        <taxon>Sistotremastraceae</taxon>
        <taxon>Sertulicium</taxon>
        <taxon>Sertulicium niveocremeum</taxon>
    </lineage>
</organism>
<dbReference type="InterPro" id="IPR050441">
    <property type="entry name" value="RBM"/>
</dbReference>
<dbReference type="Proteomes" id="UP000076722">
    <property type="component" value="Unassembled WGS sequence"/>
</dbReference>
<proteinExistence type="predicted"/>
<dbReference type="PROSITE" id="PS50102">
    <property type="entry name" value="RRM"/>
    <property type="match status" value="1"/>
</dbReference>
<dbReference type="EMBL" id="KV419407">
    <property type="protein sequence ID" value="KZS93367.1"/>
    <property type="molecule type" value="Genomic_DNA"/>
</dbReference>
<dbReference type="InterPro" id="IPR012677">
    <property type="entry name" value="Nucleotide-bd_a/b_plait_sf"/>
</dbReference>
<feature type="region of interest" description="Disordered" evidence="2">
    <location>
        <begin position="1"/>
        <end position="67"/>
    </location>
</feature>
<keyword evidence="5" id="KW-1185">Reference proteome</keyword>
<feature type="domain" description="RRM" evidence="3">
    <location>
        <begin position="57"/>
        <end position="135"/>
    </location>
</feature>
<dbReference type="InterPro" id="IPR000504">
    <property type="entry name" value="RRM_dom"/>
</dbReference>
<dbReference type="GO" id="GO:0003723">
    <property type="term" value="F:RNA binding"/>
    <property type="evidence" value="ECO:0007669"/>
    <property type="project" value="UniProtKB-UniRule"/>
</dbReference>
<name>A0A164UMC4_9AGAM</name>
<feature type="compositionally biased region" description="Basic and acidic residues" evidence="2">
    <location>
        <begin position="150"/>
        <end position="214"/>
    </location>
</feature>
<evidence type="ECO:0000256" key="1">
    <source>
        <dbReference type="PROSITE-ProRule" id="PRU00176"/>
    </source>
</evidence>
<evidence type="ECO:0000313" key="4">
    <source>
        <dbReference type="EMBL" id="KZS93367.1"/>
    </source>
</evidence>
<dbReference type="Pfam" id="PF00076">
    <property type="entry name" value="RRM_1"/>
    <property type="match status" value="1"/>
</dbReference>
<evidence type="ECO:0000259" key="3">
    <source>
        <dbReference type="PROSITE" id="PS50102"/>
    </source>
</evidence>